<accession>A0A2J6TC84</accession>
<dbReference type="EMBL" id="KZ613788">
    <property type="protein sequence ID" value="PMD60639.1"/>
    <property type="molecule type" value="Genomic_DNA"/>
</dbReference>
<dbReference type="AlphaFoldDB" id="A0A2J6TC84"/>
<sequence>MGIIQDALLASRLASGLIANCHRQPHSRPKMVLKVSMHLYPTSKMRLQQHLPSNQFLLSGRHRGGSVMFMFGIAAHVTRLRLGSWSSIVLTAEPKDARTVAPKRSGCSKALDLPSRKPCGDNTTVRMTSSTVLEWSILVKAVKEVDYSSLPSCLPSRDEG</sequence>
<evidence type="ECO:0000313" key="1">
    <source>
        <dbReference type="EMBL" id="PMD60639.1"/>
    </source>
</evidence>
<dbReference type="OrthoDB" id="3554834at2759"/>
<reference evidence="1 2" key="1">
    <citation type="submission" date="2016-04" db="EMBL/GenBank/DDBJ databases">
        <title>A degradative enzymes factory behind the ericoid mycorrhizal symbiosis.</title>
        <authorList>
            <consortium name="DOE Joint Genome Institute"/>
            <person name="Martino E."/>
            <person name="Morin E."/>
            <person name="Grelet G."/>
            <person name="Kuo A."/>
            <person name="Kohler A."/>
            <person name="Daghino S."/>
            <person name="Barry K."/>
            <person name="Choi C."/>
            <person name="Cichocki N."/>
            <person name="Clum A."/>
            <person name="Copeland A."/>
            <person name="Hainaut M."/>
            <person name="Haridas S."/>
            <person name="Labutti K."/>
            <person name="Lindquist E."/>
            <person name="Lipzen A."/>
            <person name="Khouja H.-R."/>
            <person name="Murat C."/>
            <person name="Ohm R."/>
            <person name="Olson A."/>
            <person name="Spatafora J."/>
            <person name="Veneault-Fourrey C."/>
            <person name="Henrissat B."/>
            <person name="Grigoriev I."/>
            <person name="Martin F."/>
            <person name="Perotto S."/>
        </authorList>
    </citation>
    <scope>NUCLEOTIDE SEQUENCE [LARGE SCALE GENOMIC DNA]</scope>
    <source>
        <strain evidence="1 2">E</strain>
    </source>
</reference>
<dbReference type="RefSeq" id="XP_024737543.1">
    <property type="nucleotide sequence ID" value="XM_024872402.1"/>
</dbReference>
<organism evidence="1 2">
    <name type="scientific">Hyaloscypha bicolor E</name>
    <dbReference type="NCBI Taxonomy" id="1095630"/>
    <lineage>
        <taxon>Eukaryota</taxon>
        <taxon>Fungi</taxon>
        <taxon>Dikarya</taxon>
        <taxon>Ascomycota</taxon>
        <taxon>Pezizomycotina</taxon>
        <taxon>Leotiomycetes</taxon>
        <taxon>Helotiales</taxon>
        <taxon>Hyaloscyphaceae</taxon>
        <taxon>Hyaloscypha</taxon>
        <taxon>Hyaloscypha bicolor</taxon>
    </lineage>
</organism>
<proteinExistence type="predicted"/>
<dbReference type="InParanoid" id="A0A2J6TC84"/>
<evidence type="ECO:0000313" key="2">
    <source>
        <dbReference type="Proteomes" id="UP000235371"/>
    </source>
</evidence>
<name>A0A2J6TC84_9HELO</name>
<gene>
    <name evidence="1" type="ORF">K444DRAFT_386944</name>
</gene>
<dbReference type="Proteomes" id="UP000235371">
    <property type="component" value="Unassembled WGS sequence"/>
</dbReference>
<keyword evidence="2" id="KW-1185">Reference proteome</keyword>
<dbReference type="GeneID" id="36580483"/>
<protein>
    <submittedName>
        <fullName evidence="1">Uncharacterized protein</fullName>
    </submittedName>
</protein>